<evidence type="ECO:0000313" key="8">
    <source>
        <dbReference type="Proteomes" id="UP000006222"/>
    </source>
</evidence>
<keyword evidence="4 5" id="KW-0472">Membrane</keyword>
<keyword evidence="2 5" id="KW-0812">Transmembrane</keyword>
<accession>F2AWN4</accession>
<dbReference type="PATRIC" id="fig|991778.3.peg.4381"/>
<evidence type="ECO:0000256" key="4">
    <source>
        <dbReference type="ARBA" id="ARBA00023136"/>
    </source>
</evidence>
<gene>
    <name evidence="7" type="ORF">RBWH47_00773</name>
</gene>
<dbReference type="AlphaFoldDB" id="F2AWN4"/>
<dbReference type="Proteomes" id="UP000006222">
    <property type="component" value="Unassembled WGS sequence"/>
</dbReference>
<feature type="transmembrane region" description="Helical" evidence="5">
    <location>
        <begin position="230"/>
        <end position="254"/>
    </location>
</feature>
<feature type="transmembrane region" description="Helical" evidence="5">
    <location>
        <begin position="36"/>
        <end position="56"/>
    </location>
</feature>
<comment type="caution">
    <text evidence="7">The sequence shown here is derived from an EMBL/GenBank/DDBJ whole genome shotgun (WGS) entry which is preliminary data.</text>
</comment>
<feature type="domain" description="O-antigen ligase-related" evidence="6">
    <location>
        <begin position="225"/>
        <end position="353"/>
    </location>
</feature>
<feature type="transmembrane region" description="Helical" evidence="5">
    <location>
        <begin position="347"/>
        <end position="368"/>
    </location>
</feature>
<feature type="transmembrane region" description="Helical" evidence="5">
    <location>
        <begin position="404"/>
        <end position="422"/>
    </location>
</feature>
<organism evidence="7 8">
    <name type="scientific">Rhodopirellula baltica WH47</name>
    <dbReference type="NCBI Taxonomy" id="991778"/>
    <lineage>
        <taxon>Bacteria</taxon>
        <taxon>Pseudomonadati</taxon>
        <taxon>Planctomycetota</taxon>
        <taxon>Planctomycetia</taxon>
        <taxon>Pirellulales</taxon>
        <taxon>Pirellulaceae</taxon>
        <taxon>Rhodopirellula</taxon>
    </lineage>
</organism>
<name>F2AWN4_RHOBT</name>
<protein>
    <recommendedName>
        <fullName evidence="6">O-antigen ligase-related domain-containing protein</fullName>
    </recommendedName>
</protein>
<feature type="transmembrane region" description="Helical" evidence="5">
    <location>
        <begin position="261"/>
        <end position="279"/>
    </location>
</feature>
<comment type="subcellular location">
    <subcellularLocation>
        <location evidence="1">Membrane</location>
        <topology evidence="1">Multi-pass membrane protein</topology>
    </subcellularLocation>
</comment>
<evidence type="ECO:0000256" key="3">
    <source>
        <dbReference type="ARBA" id="ARBA00022989"/>
    </source>
</evidence>
<evidence type="ECO:0000259" key="6">
    <source>
        <dbReference type="Pfam" id="PF04932"/>
    </source>
</evidence>
<evidence type="ECO:0000256" key="2">
    <source>
        <dbReference type="ARBA" id="ARBA00022692"/>
    </source>
</evidence>
<dbReference type="PANTHER" id="PTHR37422">
    <property type="entry name" value="TEICHURONIC ACID BIOSYNTHESIS PROTEIN TUAE"/>
    <property type="match status" value="1"/>
</dbReference>
<evidence type="ECO:0000256" key="1">
    <source>
        <dbReference type="ARBA" id="ARBA00004141"/>
    </source>
</evidence>
<dbReference type="InterPro" id="IPR051533">
    <property type="entry name" value="WaaL-like"/>
</dbReference>
<dbReference type="InterPro" id="IPR007016">
    <property type="entry name" value="O-antigen_ligase-rel_domated"/>
</dbReference>
<sequence length="435" mass="46962">MDPPNAQLRFAWLLVQLGFLLVPLQWLVIIPGTPLTIARCGLACILAGAALGIVSTRSKVTSMSITPQILLALHAFFLVFLALSSFWSEDPNGGLFIALRGLIYLTLTVVLFAFLKKFPTFHIVEKLTPAAVLATLLYWIVSTIHLQLLGVDVVGAYQKALLQGSPGAVQFGVFNTLFESNMNEDSESASAGRHSVMLFLCISLAMIAAFRSTRTSQGSFFRNGYVVLTLLYIILSFSRQAAIACLTVVAAYLGRQRWTKIAVGAVAFIAGCVVFLLAFDDAAELAHQKLVVDVAENDRTLHATAVVDGLKQSPLFGLGAGTSLSSGVVESDYPHNLILFALHQTGAVGGLFVVIYSVVLILLFLDVIRIYFSNVGDIRTYAACCLGLLAIPIVRHSVGVRGELELSASVAMAIALAIYIEFRGDRSRDNESFEP</sequence>
<evidence type="ECO:0000313" key="7">
    <source>
        <dbReference type="EMBL" id="EGF25968.1"/>
    </source>
</evidence>
<feature type="transmembrane region" description="Helical" evidence="5">
    <location>
        <begin position="190"/>
        <end position="210"/>
    </location>
</feature>
<dbReference type="GO" id="GO:0016020">
    <property type="term" value="C:membrane"/>
    <property type="evidence" value="ECO:0007669"/>
    <property type="project" value="UniProtKB-SubCell"/>
</dbReference>
<feature type="transmembrane region" description="Helical" evidence="5">
    <location>
        <begin position="12"/>
        <end position="30"/>
    </location>
</feature>
<feature type="transmembrane region" description="Helical" evidence="5">
    <location>
        <begin position="127"/>
        <end position="148"/>
    </location>
</feature>
<reference evidence="7 8" key="1">
    <citation type="journal article" date="2013" name="Mar. Genomics">
        <title>Expression of sulfatases in Rhodopirellula baltica and the diversity of sulfatases in the genus Rhodopirellula.</title>
        <authorList>
            <person name="Wegner C.E."/>
            <person name="Richter-Heitmann T."/>
            <person name="Klindworth A."/>
            <person name="Klockow C."/>
            <person name="Richter M."/>
            <person name="Achstetter T."/>
            <person name="Glockner F.O."/>
            <person name="Harder J."/>
        </authorList>
    </citation>
    <scope>NUCLEOTIDE SEQUENCE [LARGE SCALE GENOMIC DNA]</scope>
    <source>
        <strain evidence="7 8">WH47</strain>
    </source>
</reference>
<keyword evidence="3 5" id="KW-1133">Transmembrane helix</keyword>
<evidence type="ECO:0000256" key="5">
    <source>
        <dbReference type="SAM" id="Phobius"/>
    </source>
</evidence>
<feature type="transmembrane region" description="Helical" evidence="5">
    <location>
        <begin position="380"/>
        <end position="398"/>
    </location>
</feature>
<feature type="transmembrane region" description="Helical" evidence="5">
    <location>
        <begin position="93"/>
        <end position="115"/>
    </location>
</feature>
<dbReference type="Pfam" id="PF04932">
    <property type="entry name" value="Wzy_C"/>
    <property type="match status" value="1"/>
</dbReference>
<dbReference type="EMBL" id="AFAR01000203">
    <property type="protein sequence ID" value="EGF25968.1"/>
    <property type="molecule type" value="Genomic_DNA"/>
</dbReference>
<feature type="transmembrane region" description="Helical" evidence="5">
    <location>
        <begin position="68"/>
        <end position="87"/>
    </location>
</feature>
<dbReference type="PANTHER" id="PTHR37422:SF13">
    <property type="entry name" value="LIPOPOLYSACCHARIDE BIOSYNTHESIS PROTEIN PA4999-RELATED"/>
    <property type="match status" value="1"/>
</dbReference>
<proteinExistence type="predicted"/>